<protein>
    <submittedName>
        <fullName evidence="2">Uncharacterized protein</fullName>
    </submittedName>
</protein>
<evidence type="ECO:0000313" key="2">
    <source>
        <dbReference type="EMBL" id="BAV43467.1"/>
    </source>
</evidence>
<dbReference type="EMBL" id="AP017624">
    <property type="protein sequence ID" value="BAV43467.1"/>
    <property type="molecule type" value="Genomic_DNA"/>
</dbReference>
<gene>
    <name evidence="2" type="ORF">SHTP_4572</name>
</gene>
<evidence type="ECO:0000313" key="3">
    <source>
        <dbReference type="Proteomes" id="UP000218067"/>
    </source>
</evidence>
<organism evidence="2 3">
    <name type="scientific">Mycobacterium ulcerans subsp. shinshuense</name>
    <dbReference type="NCBI Taxonomy" id="1124626"/>
    <lineage>
        <taxon>Bacteria</taxon>
        <taxon>Bacillati</taxon>
        <taxon>Actinomycetota</taxon>
        <taxon>Actinomycetes</taxon>
        <taxon>Mycobacteriales</taxon>
        <taxon>Mycobacteriaceae</taxon>
        <taxon>Mycobacterium</taxon>
        <taxon>Mycobacterium ulcerans group</taxon>
    </lineage>
</organism>
<accession>A0A1B4Y8V2</accession>
<dbReference type="AlphaFoldDB" id="A0A1B4Y8V2"/>
<feature type="region of interest" description="Disordered" evidence="1">
    <location>
        <begin position="61"/>
        <end position="98"/>
    </location>
</feature>
<reference evidence="2 3" key="1">
    <citation type="submission" date="2016-08" db="EMBL/GenBank/DDBJ databases">
        <title>Complete genome sequence of Mycobacterium shinshuense, a subspecies of M. ulcerans.</title>
        <authorList>
            <person name="Yoshida M."/>
            <person name="Ogura Y."/>
            <person name="Hayashi T."/>
            <person name="Hoshino Y."/>
        </authorList>
    </citation>
    <scope>NUCLEOTIDE SEQUENCE [LARGE SCALE GENOMIC DNA]</scope>
    <source>
        <strain evidence="3">ATCC 33728</strain>
    </source>
</reference>
<evidence type="ECO:0000256" key="1">
    <source>
        <dbReference type="SAM" id="MobiDB-lite"/>
    </source>
</evidence>
<name>A0A1B4Y8V2_MYCUL</name>
<sequence length="98" mass="10517">MVPTLSQVRAWSTGHLIEATSYWTQTADQREDVFLQMRHEVASHGPGQVVRLRGCTMARPTMGAPEPAVTLSGDGAGSAAGRCPTAANHRHSMESTSR</sequence>
<proteinExistence type="predicted"/>
<dbReference type="Proteomes" id="UP000218067">
    <property type="component" value="Chromosome"/>
</dbReference>